<evidence type="ECO:0000259" key="1">
    <source>
        <dbReference type="Pfam" id="PF08268"/>
    </source>
</evidence>
<name>A0AAV1DAU2_OLDCO</name>
<proteinExistence type="predicted"/>
<accession>A0AAV1DAU2</accession>
<evidence type="ECO:0000313" key="2">
    <source>
        <dbReference type="EMBL" id="CAI9104703.1"/>
    </source>
</evidence>
<dbReference type="AlphaFoldDB" id="A0AAV1DAU2"/>
<evidence type="ECO:0000313" key="3">
    <source>
        <dbReference type="Proteomes" id="UP001161247"/>
    </source>
</evidence>
<organism evidence="2 3">
    <name type="scientific">Oldenlandia corymbosa var. corymbosa</name>
    <dbReference type="NCBI Taxonomy" id="529605"/>
    <lineage>
        <taxon>Eukaryota</taxon>
        <taxon>Viridiplantae</taxon>
        <taxon>Streptophyta</taxon>
        <taxon>Embryophyta</taxon>
        <taxon>Tracheophyta</taxon>
        <taxon>Spermatophyta</taxon>
        <taxon>Magnoliopsida</taxon>
        <taxon>eudicotyledons</taxon>
        <taxon>Gunneridae</taxon>
        <taxon>Pentapetalae</taxon>
        <taxon>asterids</taxon>
        <taxon>lamiids</taxon>
        <taxon>Gentianales</taxon>
        <taxon>Rubiaceae</taxon>
        <taxon>Rubioideae</taxon>
        <taxon>Spermacoceae</taxon>
        <taxon>Hedyotis-Oldenlandia complex</taxon>
        <taxon>Oldenlandia</taxon>
    </lineage>
</organism>
<protein>
    <submittedName>
        <fullName evidence="2">OLC1v1003431C1</fullName>
    </submittedName>
</protein>
<dbReference type="InterPro" id="IPR013187">
    <property type="entry name" value="F-box-assoc_dom_typ3"/>
</dbReference>
<dbReference type="SUPFAM" id="SSF81383">
    <property type="entry name" value="F-box domain"/>
    <property type="match status" value="1"/>
</dbReference>
<dbReference type="InterPro" id="IPR036047">
    <property type="entry name" value="F-box-like_dom_sf"/>
</dbReference>
<sequence>MRFRTICKAWHALILDPYFTRWHYNNSRIRPESSYFQYYLIKNGSPVEAIEEAIISEKLGGVISSRGCNTQQLPLHKFLGCGGTVICSGVVNGLKHCLLGFDPINSEDYKVLYLGCKGKFMWTTLTSKYDTVSHRWRWREVASSPQVEPIRKSPSDHICVDGAILWREIVVVNGERFVPCFEVGEEKFEVLLIHDPVVINEIDFSSDKVIITEIGDEFTLARSRFHDKNVEITLWMLTNRRDQVWFKSTIEPAKALFSGPRICFVGCRNTGNKLLIASKSRKLTRARNKRVWTWILGSLTFCDLEMKDL</sequence>
<keyword evidence="3" id="KW-1185">Reference proteome</keyword>
<dbReference type="InterPro" id="IPR017451">
    <property type="entry name" value="F-box-assoc_interact_dom"/>
</dbReference>
<gene>
    <name evidence="2" type="ORF">OLC1_LOCUS13581</name>
</gene>
<reference evidence="2" key="1">
    <citation type="submission" date="2023-03" db="EMBL/GenBank/DDBJ databases">
        <authorList>
            <person name="Julca I."/>
        </authorList>
    </citation>
    <scope>NUCLEOTIDE SEQUENCE</scope>
</reference>
<feature type="domain" description="F-box associated beta-propeller type 3" evidence="1">
    <location>
        <begin position="96"/>
        <end position="279"/>
    </location>
</feature>
<dbReference type="Pfam" id="PF08268">
    <property type="entry name" value="FBA_3"/>
    <property type="match status" value="1"/>
</dbReference>
<dbReference type="PANTHER" id="PTHR31111:SF87">
    <property type="entry name" value="F-BOX DOMAIN-CONTAINING PROTEIN"/>
    <property type="match status" value="1"/>
</dbReference>
<dbReference type="EMBL" id="OX459121">
    <property type="protein sequence ID" value="CAI9104703.1"/>
    <property type="molecule type" value="Genomic_DNA"/>
</dbReference>
<dbReference type="PANTHER" id="PTHR31111">
    <property type="entry name" value="BNAA05G37150D PROTEIN-RELATED"/>
    <property type="match status" value="1"/>
</dbReference>
<dbReference type="NCBIfam" id="TIGR01640">
    <property type="entry name" value="F_box_assoc_1"/>
    <property type="match status" value="1"/>
</dbReference>
<dbReference type="Proteomes" id="UP001161247">
    <property type="component" value="Chromosome 4"/>
</dbReference>